<dbReference type="EMBL" id="CM043015">
    <property type="protein sequence ID" value="KAI4472064.1"/>
    <property type="molecule type" value="Genomic_DNA"/>
</dbReference>
<comment type="caution">
    <text evidence="1">The sequence shown here is derived from an EMBL/GenBank/DDBJ whole genome shotgun (WGS) entry which is preliminary data.</text>
</comment>
<keyword evidence="2" id="KW-1185">Reference proteome</keyword>
<name>A0ACB9TZ68_HOLOL</name>
<organism evidence="1 2">
    <name type="scientific">Holotrichia oblita</name>
    <name type="common">Chafer beetle</name>
    <dbReference type="NCBI Taxonomy" id="644536"/>
    <lineage>
        <taxon>Eukaryota</taxon>
        <taxon>Metazoa</taxon>
        <taxon>Ecdysozoa</taxon>
        <taxon>Arthropoda</taxon>
        <taxon>Hexapoda</taxon>
        <taxon>Insecta</taxon>
        <taxon>Pterygota</taxon>
        <taxon>Neoptera</taxon>
        <taxon>Endopterygota</taxon>
        <taxon>Coleoptera</taxon>
        <taxon>Polyphaga</taxon>
        <taxon>Scarabaeiformia</taxon>
        <taxon>Scarabaeidae</taxon>
        <taxon>Melolonthinae</taxon>
        <taxon>Holotrichia</taxon>
    </lineage>
</organism>
<protein>
    <submittedName>
        <fullName evidence="1">Endosome-associated trafficking regulator 1</fullName>
    </submittedName>
</protein>
<gene>
    <name evidence="1" type="ORF">MML48_1g08607</name>
</gene>
<evidence type="ECO:0000313" key="1">
    <source>
        <dbReference type="EMBL" id="KAI4472064.1"/>
    </source>
</evidence>
<reference evidence="1" key="1">
    <citation type="submission" date="2022-04" db="EMBL/GenBank/DDBJ databases">
        <title>Chromosome-scale genome assembly of Holotrichia oblita Faldermann.</title>
        <authorList>
            <person name="Rongchong L."/>
        </authorList>
    </citation>
    <scope>NUCLEOTIDE SEQUENCE</scope>
    <source>
        <strain evidence="1">81SQS9</strain>
    </source>
</reference>
<proteinExistence type="predicted"/>
<evidence type="ECO:0000313" key="2">
    <source>
        <dbReference type="Proteomes" id="UP001056778"/>
    </source>
</evidence>
<dbReference type="Proteomes" id="UP001056778">
    <property type="component" value="Chromosome 1"/>
</dbReference>
<accession>A0ACB9TZ68</accession>
<sequence length="486" mass="54780">MADSDGGPYENSANPRQTVSGEDSETDEPMKLDIGVDLSRNFERTTALNDFNGASEFRFKRNRHTEKEDNPFSFKHFLRSDSNSYHSQGARPKVYCDGRPVSSISDLDLHNPSDKQNRIVPEFSSALPDFVQDHLVVEQCYLNKDNLNRKYGDLNNLPDFTTPSRINRLDLNTSRSERRTNQSKSIPPIPLDLPVRPQAEFPLDLPVSELQAVGTRSCPPSAEVAVSKSLPDFLADGAVRTKNENVLPGQSPERERDVDRLRQELEFCRRQLLEQTRRADLLQRELEIARNKEHEYTQNLGKALEQVEENLDKSNKRVLAGESTILRLRQEVKSLTVSIILKLECIRIDIEPSYVVVIIIAGKFQEAALLSSFNDFYDIIMSAADVSIPKRKSAEVNCLKCENQELRGEEGAAGGGPTYRFPSQRQTQRLASDLRSAASTAEHSLRQLLTGVDNLRIMASSLENMHRIEENSESDFDFDDTAGPAL</sequence>